<dbReference type="Proteomes" id="UP001374579">
    <property type="component" value="Unassembled WGS sequence"/>
</dbReference>
<evidence type="ECO:0000313" key="3">
    <source>
        <dbReference type="Proteomes" id="UP001374579"/>
    </source>
</evidence>
<dbReference type="AlphaFoldDB" id="A0AAN9C2M9"/>
<organism evidence="2 3">
    <name type="scientific">Littorina saxatilis</name>
    <dbReference type="NCBI Taxonomy" id="31220"/>
    <lineage>
        <taxon>Eukaryota</taxon>
        <taxon>Metazoa</taxon>
        <taxon>Spiralia</taxon>
        <taxon>Lophotrochozoa</taxon>
        <taxon>Mollusca</taxon>
        <taxon>Gastropoda</taxon>
        <taxon>Caenogastropoda</taxon>
        <taxon>Littorinimorpha</taxon>
        <taxon>Littorinoidea</taxon>
        <taxon>Littorinidae</taxon>
        <taxon>Littorina</taxon>
    </lineage>
</organism>
<feature type="region of interest" description="Disordered" evidence="1">
    <location>
        <begin position="1"/>
        <end position="48"/>
    </location>
</feature>
<sequence length="174" mass="19267">MAKADVKNQPGPDSRMNNESSAEHSSEKSRSMADDGGAEGEAVEFNLSDPDQLAAQLERVDLTEQESDQLLREAYKVNKQLKMILKQKQDKIASSMRTQSASSRVSGHGGLKVLPPISKRKEGLPARSLRAYGHRHSPPRSVPHTASKPRTKSARAKSTSQTRKPQWDDRFSFS</sequence>
<gene>
    <name evidence="2" type="ORF">V1264_002081</name>
</gene>
<proteinExistence type="predicted"/>
<dbReference type="EMBL" id="JBAMIC010000001">
    <property type="protein sequence ID" value="KAK7116393.1"/>
    <property type="molecule type" value="Genomic_DNA"/>
</dbReference>
<accession>A0AAN9C2M9</accession>
<evidence type="ECO:0000256" key="1">
    <source>
        <dbReference type="SAM" id="MobiDB-lite"/>
    </source>
</evidence>
<comment type="caution">
    <text evidence="2">The sequence shown here is derived from an EMBL/GenBank/DDBJ whole genome shotgun (WGS) entry which is preliminary data.</text>
</comment>
<protein>
    <submittedName>
        <fullName evidence="2">Uncharacterized protein</fullName>
    </submittedName>
</protein>
<feature type="region of interest" description="Disordered" evidence="1">
    <location>
        <begin position="90"/>
        <end position="174"/>
    </location>
</feature>
<reference evidence="2 3" key="1">
    <citation type="submission" date="2024-02" db="EMBL/GenBank/DDBJ databases">
        <title>Chromosome-scale genome assembly of the rough periwinkle Littorina saxatilis.</title>
        <authorList>
            <person name="De Jode A."/>
            <person name="Faria R."/>
            <person name="Formenti G."/>
            <person name="Sims Y."/>
            <person name="Smith T.P."/>
            <person name="Tracey A."/>
            <person name="Wood J.M.D."/>
            <person name="Zagrodzka Z.B."/>
            <person name="Johannesson K."/>
            <person name="Butlin R.K."/>
            <person name="Leder E.H."/>
        </authorList>
    </citation>
    <scope>NUCLEOTIDE SEQUENCE [LARGE SCALE GENOMIC DNA]</scope>
    <source>
        <strain evidence="2">Snail1</strain>
        <tissue evidence="2">Muscle</tissue>
    </source>
</reference>
<feature type="compositionally biased region" description="Polar residues" evidence="1">
    <location>
        <begin position="95"/>
        <end position="105"/>
    </location>
</feature>
<feature type="compositionally biased region" description="Basic and acidic residues" evidence="1">
    <location>
        <begin position="165"/>
        <end position="174"/>
    </location>
</feature>
<name>A0AAN9C2M9_9CAEN</name>
<evidence type="ECO:0000313" key="2">
    <source>
        <dbReference type="EMBL" id="KAK7116393.1"/>
    </source>
</evidence>
<keyword evidence="3" id="KW-1185">Reference proteome</keyword>
<feature type="compositionally biased region" description="Basic and acidic residues" evidence="1">
    <location>
        <begin position="21"/>
        <end position="33"/>
    </location>
</feature>